<evidence type="ECO:0000256" key="2">
    <source>
        <dbReference type="SAM" id="SignalP"/>
    </source>
</evidence>
<comment type="caution">
    <text evidence="3">The sequence shown here is derived from an EMBL/GenBank/DDBJ whole genome shotgun (WGS) entry which is preliminary data.</text>
</comment>
<feature type="chain" id="PRO_5016669816" description="Low temperature-induced protein" evidence="2">
    <location>
        <begin position="32"/>
        <end position="119"/>
    </location>
</feature>
<feature type="compositionally biased region" description="Polar residues" evidence="1">
    <location>
        <begin position="39"/>
        <end position="53"/>
    </location>
</feature>
<keyword evidence="4" id="KW-1185">Reference proteome</keyword>
<feature type="region of interest" description="Disordered" evidence="1">
    <location>
        <begin position="37"/>
        <end position="105"/>
    </location>
</feature>
<evidence type="ECO:0000256" key="1">
    <source>
        <dbReference type="SAM" id="MobiDB-lite"/>
    </source>
</evidence>
<sequence length="119" mass="12933">MSFIRFIQPIVRPLRFVIAAALCLTLVVSNAFPAAAIGSSKSSPTEGTTQLNKIQKKTDEVARSAPPNLEEVQSESERGLNEVQGDADKNKMKRPENSQNATSVIDKVEDYLGKVTGDK</sequence>
<feature type="compositionally biased region" description="Basic and acidic residues" evidence="1">
    <location>
        <begin position="75"/>
        <end position="96"/>
    </location>
</feature>
<gene>
    <name evidence="3" type="ORF">A6770_07040</name>
</gene>
<keyword evidence="2" id="KW-0732">Signal</keyword>
<name>A0A367S3M3_9NOSO</name>
<feature type="signal peptide" evidence="2">
    <location>
        <begin position="1"/>
        <end position="31"/>
    </location>
</feature>
<dbReference type="Proteomes" id="UP000252107">
    <property type="component" value="Unassembled WGS sequence"/>
</dbReference>
<evidence type="ECO:0000313" key="4">
    <source>
        <dbReference type="Proteomes" id="UP000252107"/>
    </source>
</evidence>
<dbReference type="EMBL" id="LXQD01000001">
    <property type="protein sequence ID" value="RCJ42633.1"/>
    <property type="molecule type" value="Genomic_DNA"/>
</dbReference>
<accession>A0A367S3M3</accession>
<reference evidence="3" key="1">
    <citation type="submission" date="2016-04" db="EMBL/GenBank/DDBJ databases">
        <authorList>
            <person name="Tabuchi Yagui T.R."/>
        </authorList>
    </citation>
    <scope>NUCLEOTIDE SEQUENCE [LARGE SCALE GENOMIC DNA]</scope>
    <source>
        <strain evidence="3">NIES-26</strain>
    </source>
</reference>
<evidence type="ECO:0008006" key="5">
    <source>
        <dbReference type="Google" id="ProtNLM"/>
    </source>
</evidence>
<dbReference type="AlphaFoldDB" id="A0A367S3M3"/>
<proteinExistence type="predicted"/>
<organism evidence="3 4">
    <name type="scientific">Nostoc minutum NIES-26</name>
    <dbReference type="NCBI Taxonomy" id="1844469"/>
    <lineage>
        <taxon>Bacteria</taxon>
        <taxon>Bacillati</taxon>
        <taxon>Cyanobacteriota</taxon>
        <taxon>Cyanophyceae</taxon>
        <taxon>Nostocales</taxon>
        <taxon>Nostocaceae</taxon>
        <taxon>Nostoc</taxon>
    </lineage>
</organism>
<protein>
    <recommendedName>
        <fullName evidence="5">Low temperature-induced protein</fullName>
    </recommendedName>
</protein>
<evidence type="ECO:0000313" key="3">
    <source>
        <dbReference type="EMBL" id="RCJ42633.1"/>
    </source>
</evidence>